<feature type="transmembrane region" description="Helical" evidence="6">
    <location>
        <begin position="226"/>
        <end position="251"/>
    </location>
</feature>
<dbReference type="GO" id="GO:0022857">
    <property type="term" value="F:transmembrane transporter activity"/>
    <property type="evidence" value="ECO:0007669"/>
    <property type="project" value="InterPro"/>
</dbReference>
<proteinExistence type="predicted"/>
<feature type="transmembrane region" description="Helical" evidence="6">
    <location>
        <begin position="323"/>
        <end position="341"/>
    </location>
</feature>
<evidence type="ECO:0000313" key="7">
    <source>
        <dbReference type="EMBL" id="HIX20535.1"/>
    </source>
</evidence>
<dbReference type="EMBL" id="DXFQ01000151">
    <property type="protein sequence ID" value="HIX20535.1"/>
    <property type="molecule type" value="Genomic_DNA"/>
</dbReference>
<feature type="transmembrane region" description="Helical" evidence="6">
    <location>
        <begin position="9"/>
        <end position="31"/>
    </location>
</feature>
<evidence type="ECO:0000256" key="6">
    <source>
        <dbReference type="SAM" id="Phobius"/>
    </source>
</evidence>
<feature type="transmembrane region" description="Helical" evidence="6">
    <location>
        <begin position="162"/>
        <end position="181"/>
    </location>
</feature>
<keyword evidence="3 6" id="KW-0812">Transmembrane</keyword>
<sequence length="433" mass="45834">MEKSLTKDVGLVGVASAMLVGLGSIIGGSVFATMGPALESAGAGAPLAFIWGVVPACFTAYAYLRLTLRYPGQGGTEAFFDRAFGGGYLSGSLNLLLVVCYAGVASLYAGVFGVYLAGLLGLRAAWAVKLTTCLGVILVAGMNLSGRPWVRRLGEKLDVSKFLVMGVFIAAALLSPVWNWDNFAPRHWTGLEGVLTTGLTIFMSYQGFELIAAIRQPIRRPRRTLPWAFALCLTVVTLYYALMAFCTVGNVDYADVPGGSGHLVALVAERFMGAGGGILLCIGAMMASCSAMNSDVFSVSAIPGGMASQREFPRYFKPNSPGARRPGVLFLCGLMLVFVLLANTTELTALSSLGFLVIYAIVNAVSLKLGERSRRAWLICGSGALLCLCSAGVLLYQMCLQARAGLLLGVTAGMLFLPFIWQAGYFLLKRRGG</sequence>
<evidence type="ECO:0000256" key="4">
    <source>
        <dbReference type="ARBA" id="ARBA00022989"/>
    </source>
</evidence>
<reference evidence="7" key="1">
    <citation type="journal article" date="2021" name="PeerJ">
        <title>Extensive microbial diversity within the chicken gut microbiome revealed by metagenomics and culture.</title>
        <authorList>
            <person name="Gilroy R."/>
            <person name="Ravi A."/>
            <person name="Getino M."/>
            <person name="Pursley I."/>
            <person name="Horton D.L."/>
            <person name="Alikhan N.F."/>
            <person name="Baker D."/>
            <person name="Gharbi K."/>
            <person name="Hall N."/>
            <person name="Watson M."/>
            <person name="Adriaenssens E.M."/>
            <person name="Foster-Nyarko E."/>
            <person name="Jarju S."/>
            <person name="Secka A."/>
            <person name="Antonio M."/>
            <person name="Oren A."/>
            <person name="Chaudhuri R.R."/>
            <person name="La Ragione R."/>
            <person name="Hildebrand F."/>
            <person name="Pallen M.J."/>
        </authorList>
    </citation>
    <scope>NUCLEOTIDE SEQUENCE</scope>
    <source>
        <strain evidence="7">14975</strain>
    </source>
</reference>
<feature type="transmembrane region" description="Helical" evidence="6">
    <location>
        <begin position="404"/>
        <end position="428"/>
    </location>
</feature>
<evidence type="ECO:0000313" key="8">
    <source>
        <dbReference type="Proteomes" id="UP000823964"/>
    </source>
</evidence>
<name>A0A9D1VCJ4_9BACT</name>
<accession>A0A9D1VCJ4</accession>
<evidence type="ECO:0000256" key="5">
    <source>
        <dbReference type="ARBA" id="ARBA00023136"/>
    </source>
</evidence>
<feature type="transmembrane region" description="Helical" evidence="6">
    <location>
        <begin position="271"/>
        <end position="302"/>
    </location>
</feature>
<dbReference type="AlphaFoldDB" id="A0A9D1VCJ4"/>
<reference evidence="7" key="2">
    <citation type="submission" date="2021-04" db="EMBL/GenBank/DDBJ databases">
        <authorList>
            <person name="Gilroy R."/>
        </authorList>
    </citation>
    <scope>NUCLEOTIDE SEQUENCE</scope>
    <source>
        <strain evidence="7">14975</strain>
    </source>
</reference>
<feature type="transmembrane region" description="Helical" evidence="6">
    <location>
        <begin position="43"/>
        <end position="64"/>
    </location>
</feature>
<comment type="subcellular location">
    <subcellularLocation>
        <location evidence="1">Cell membrane</location>
        <topology evidence="1">Multi-pass membrane protein</topology>
    </subcellularLocation>
</comment>
<feature type="transmembrane region" description="Helical" evidence="6">
    <location>
        <begin position="124"/>
        <end position="141"/>
    </location>
</feature>
<keyword evidence="4 6" id="KW-1133">Transmembrane helix</keyword>
<evidence type="ECO:0000256" key="2">
    <source>
        <dbReference type="ARBA" id="ARBA00022475"/>
    </source>
</evidence>
<feature type="transmembrane region" description="Helical" evidence="6">
    <location>
        <begin position="347"/>
        <end position="365"/>
    </location>
</feature>
<dbReference type="GO" id="GO:0005886">
    <property type="term" value="C:plasma membrane"/>
    <property type="evidence" value="ECO:0007669"/>
    <property type="project" value="UniProtKB-SubCell"/>
</dbReference>
<dbReference type="PANTHER" id="PTHR42770:SF11">
    <property type="entry name" value="INNER MEMBRANE TRANSPORT PROTEIN YBAT"/>
    <property type="match status" value="1"/>
</dbReference>
<keyword evidence="5 6" id="KW-0472">Membrane</keyword>
<organism evidence="7 8">
    <name type="scientific">Candidatus Akkermansia intestinigallinarum</name>
    <dbReference type="NCBI Taxonomy" id="2838431"/>
    <lineage>
        <taxon>Bacteria</taxon>
        <taxon>Pseudomonadati</taxon>
        <taxon>Verrucomicrobiota</taxon>
        <taxon>Verrucomicrobiia</taxon>
        <taxon>Verrucomicrobiales</taxon>
        <taxon>Akkermansiaceae</taxon>
        <taxon>Akkermansia</taxon>
    </lineage>
</organism>
<dbReference type="Gene3D" id="1.20.1740.10">
    <property type="entry name" value="Amino acid/polyamine transporter I"/>
    <property type="match status" value="1"/>
</dbReference>
<feature type="transmembrane region" description="Helical" evidence="6">
    <location>
        <begin position="193"/>
        <end position="214"/>
    </location>
</feature>
<keyword evidence="2" id="KW-1003">Cell membrane</keyword>
<evidence type="ECO:0000256" key="3">
    <source>
        <dbReference type="ARBA" id="ARBA00022692"/>
    </source>
</evidence>
<dbReference type="PIRSF" id="PIRSF006060">
    <property type="entry name" value="AA_transporter"/>
    <property type="match status" value="1"/>
</dbReference>
<dbReference type="Proteomes" id="UP000823964">
    <property type="component" value="Unassembled WGS sequence"/>
</dbReference>
<dbReference type="Pfam" id="PF13520">
    <property type="entry name" value="AA_permease_2"/>
    <property type="match status" value="1"/>
</dbReference>
<gene>
    <name evidence="7" type="ORF">H9862_08060</name>
</gene>
<feature type="transmembrane region" description="Helical" evidence="6">
    <location>
        <begin position="377"/>
        <end position="398"/>
    </location>
</feature>
<feature type="transmembrane region" description="Helical" evidence="6">
    <location>
        <begin position="95"/>
        <end position="118"/>
    </location>
</feature>
<dbReference type="InterPro" id="IPR002293">
    <property type="entry name" value="AA/rel_permease1"/>
</dbReference>
<comment type="caution">
    <text evidence="7">The sequence shown here is derived from an EMBL/GenBank/DDBJ whole genome shotgun (WGS) entry which is preliminary data.</text>
</comment>
<evidence type="ECO:0000256" key="1">
    <source>
        <dbReference type="ARBA" id="ARBA00004651"/>
    </source>
</evidence>
<dbReference type="InterPro" id="IPR050367">
    <property type="entry name" value="APC_superfamily"/>
</dbReference>
<protein>
    <submittedName>
        <fullName evidence="7">APC family permease</fullName>
    </submittedName>
</protein>
<dbReference type="PANTHER" id="PTHR42770">
    <property type="entry name" value="AMINO ACID TRANSPORTER-RELATED"/>
    <property type="match status" value="1"/>
</dbReference>